<proteinExistence type="predicted"/>
<name>A0ABV3SJH3_9HYPH</name>
<sequence>MTAFFAAAYEDRIELLTDGSVVRDDGTIANLADKAWRCDTLPIAFAGRGNVGALIMTGPVTLGMLAACGTVDGTLAAFIDELETGLPRLRGAKIDGVICAISEADGPGIYYFTTADTVAGFDPFVLYNVTPIHGCGSEPTEEAFAAYGFPERLLTEPLSDCGADMFTVLRATKMPHENAGGHLVYGVGGHADLTTVTPEGATTRRLHTWPEDQIGLPIDPIGSTQ</sequence>
<gene>
    <name evidence="1" type="ORF">ABGN05_14655</name>
</gene>
<evidence type="ECO:0008006" key="3">
    <source>
        <dbReference type="Google" id="ProtNLM"/>
    </source>
</evidence>
<reference evidence="1 2" key="1">
    <citation type="submission" date="2024-05" db="EMBL/GenBank/DDBJ databases">
        <authorList>
            <person name="Jiang F."/>
        </authorList>
    </citation>
    <scope>NUCLEOTIDE SEQUENCE [LARGE SCALE GENOMIC DNA]</scope>
    <source>
        <strain evidence="1 2">LZ166</strain>
    </source>
</reference>
<dbReference type="Proteomes" id="UP001556692">
    <property type="component" value="Unassembled WGS sequence"/>
</dbReference>
<dbReference type="EMBL" id="JBDPGJ010000003">
    <property type="protein sequence ID" value="MEX0406902.1"/>
    <property type="molecule type" value="Genomic_DNA"/>
</dbReference>
<protein>
    <recommendedName>
        <fullName evidence="3">DUF4261 domain-containing protein</fullName>
    </recommendedName>
</protein>
<evidence type="ECO:0000313" key="1">
    <source>
        <dbReference type="EMBL" id="MEX0406902.1"/>
    </source>
</evidence>
<keyword evidence="2" id="KW-1185">Reference proteome</keyword>
<organism evidence="1 2">
    <name type="scientific">Aquibium pacificus</name>
    <dbReference type="NCBI Taxonomy" id="3153579"/>
    <lineage>
        <taxon>Bacteria</taxon>
        <taxon>Pseudomonadati</taxon>
        <taxon>Pseudomonadota</taxon>
        <taxon>Alphaproteobacteria</taxon>
        <taxon>Hyphomicrobiales</taxon>
        <taxon>Phyllobacteriaceae</taxon>
        <taxon>Aquibium</taxon>
    </lineage>
</organism>
<accession>A0ABV3SJH3</accession>
<comment type="caution">
    <text evidence="1">The sequence shown here is derived from an EMBL/GenBank/DDBJ whole genome shotgun (WGS) entry which is preliminary data.</text>
</comment>
<dbReference type="RefSeq" id="WP_367954784.1">
    <property type="nucleotide sequence ID" value="NZ_JBDPGJ010000003.1"/>
</dbReference>
<evidence type="ECO:0000313" key="2">
    <source>
        <dbReference type="Proteomes" id="UP001556692"/>
    </source>
</evidence>